<proteinExistence type="predicted"/>
<keyword evidence="2" id="KW-1185">Reference proteome</keyword>
<gene>
    <name evidence="1" type="ORF">ACFPZN_39935</name>
</gene>
<evidence type="ECO:0000313" key="1">
    <source>
        <dbReference type="EMBL" id="MFC5751819.1"/>
    </source>
</evidence>
<comment type="caution">
    <text evidence="1">The sequence shown here is derived from an EMBL/GenBank/DDBJ whole genome shotgun (WGS) entry which is preliminary data.</text>
</comment>
<sequence length="983" mass="105957">MADEGTQGSTAITQWPDIADALGSAAGDPRGAEDRVVALAAGLPVRSLPEFFEHACRAFHAAGHTGLASTFLGRARKVEEAHRTLLGLAPDTARAHRTLLELVPTGVITPSLLHDHLAGLAARVDRTGSQAEAREIVEAFLAGGVLPYPNLMADLVAVAAAAGAAREAEEDWFAERLLRGGLLSRAALPVWEAAGPALQRLCRGSAELLDLLVAAEPAPGVYDDADLDARLRLEWLELLDRAGAGARLSRDWFVSLGPAPIRPLVRLAGQAADRLFPPPSGVRLDPGSDPMVSWAGAHPLAFRNLDKNRPRFSEGGPQWDRIKDLDELAGRLRDEPARFADDMDWFVRTLNHYANIDYPAALRRVWGRPELRDALSEHVRDWIAEASAGDLLGLEIALPHLVPLADAGHAGLAPEAFGDLTLTDPVDVLYRALRTGIPEELDLPVVKAADGGRVSAVQHGDLLTLATDQGKAEVHGPDGVVHRATVPNAGGGTPWYDGESFYLSDFDRVSSLRKTFRLVDGKEISFDTGALARWPDAPPAAQVTFPGAAEPAFVRLHRAMIHITAPDGTLTSRTAYSPSGPAQEPVLPPPGWWPRLGPADPAGSAALRGLTRETAEELVNAALRGPEERAAAIDRLLPSVTAPRLKQAIETLVTRATALLPQTLRLHDRLGTDRPERVPALIRSESGLRSGRGISQVVTVRVLAEALAEAAEASGAGTVRPSSGTATAYPLGTIALPPGTGGIWFPFGELGGKALLAAWPWTVEYERARLFDTLRAWGDTPWGDGSGRWRLHSFTSRGGTQKPQGELWRTPSGSLIMLSFQGHPDRESKAVEYSPDGRFEPFDMPGWATLRPVVAQGWGGAGRIAEFDRLRAERGPAPYDIDGVRGLAARTGLLLPEVASAAFGFPFFAGRENEREAYPQEILDLYDDPETGEPGSKTKRSYRLDRELREFLMPLDPADLWTTGLDHDRAAEWWETVGSKDDD</sequence>
<protein>
    <recommendedName>
        <fullName evidence="3">DUF4132 domain-containing protein</fullName>
    </recommendedName>
</protein>
<dbReference type="Proteomes" id="UP001596074">
    <property type="component" value="Unassembled WGS sequence"/>
</dbReference>
<evidence type="ECO:0008006" key="3">
    <source>
        <dbReference type="Google" id="ProtNLM"/>
    </source>
</evidence>
<name>A0ABW1A8L2_9ACTN</name>
<dbReference type="RefSeq" id="WP_378287780.1">
    <property type="nucleotide sequence ID" value="NZ_JBHSON010000076.1"/>
</dbReference>
<accession>A0ABW1A8L2</accession>
<reference evidence="2" key="1">
    <citation type="journal article" date="2019" name="Int. J. Syst. Evol. Microbiol.">
        <title>The Global Catalogue of Microorganisms (GCM) 10K type strain sequencing project: providing services to taxonomists for standard genome sequencing and annotation.</title>
        <authorList>
            <consortium name="The Broad Institute Genomics Platform"/>
            <consortium name="The Broad Institute Genome Sequencing Center for Infectious Disease"/>
            <person name="Wu L."/>
            <person name="Ma J."/>
        </authorList>
    </citation>
    <scope>NUCLEOTIDE SEQUENCE [LARGE SCALE GENOMIC DNA]</scope>
    <source>
        <strain evidence="2">KCTC 42087</strain>
    </source>
</reference>
<evidence type="ECO:0000313" key="2">
    <source>
        <dbReference type="Proteomes" id="UP001596074"/>
    </source>
</evidence>
<organism evidence="1 2">
    <name type="scientific">Actinomadura rugatobispora</name>
    <dbReference type="NCBI Taxonomy" id="1994"/>
    <lineage>
        <taxon>Bacteria</taxon>
        <taxon>Bacillati</taxon>
        <taxon>Actinomycetota</taxon>
        <taxon>Actinomycetes</taxon>
        <taxon>Streptosporangiales</taxon>
        <taxon>Thermomonosporaceae</taxon>
        <taxon>Actinomadura</taxon>
    </lineage>
</organism>
<dbReference type="EMBL" id="JBHSON010000076">
    <property type="protein sequence ID" value="MFC5751819.1"/>
    <property type="molecule type" value="Genomic_DNA"/>
</dbReference>